<reference evidence="1" key="1">
    <citation type="submission" date="2022-08" db="EMBL/GenBank/DDBJ databases">
        <authorList>
            <consortium name="DOE Joint Genome Institute"/>
            <person name="Min B."/>
            <person name="Sierra-Patev S."/>
            <person name="Naranjo-Ortiz M."/>
            <person name="Looney B."/>
            <person name="Konkel Z."/>
            <person name="Slot J.C."/>
            <person name="Sakamoto Y."/>
            <person name="Steenwyk J.L."/>
            <person name="Rokas A."/>
            <person name="Carro J."/>
            <person name="Camarero S."/>
            <person name="Ferreira P."/>
            <person name="Molpeceres G."/>
            <person name="Ruiz-duenas F.J."/>
            <person name="Serrano A."/>
            <person name="Henrissat B."/>
            <person name="Drula E."/>
            <person name="Hughes K.W."/>
            <person name="Mata J.L."/>
            <person name="Ishikawa N.K."/>
            <person name="Vargas-Isla R."/>
            <person name="Ushijima S."/>
            <person name="Smith C.A."/>
            <person name="Ahrendt S."/>
            <person name="Andreopoulos W."/>
            <person name="He G."/>
            <person name="LaButti K."/>
            <person name="Lipzen A."/>
            <person name="Ng V."/>
            <person name="Riley R."/>
            <person name="Sandor L."/>
            <person name="Barry K."/>
            <person name="Martinez A.T."/>
            <person name="Xiao Y."/>
            <person name="Gibbons J.G."/>
            <person name="Terashima K."/>
            <person name="Hibbett D.S."/>
            <person name="Grigoriev I.V."/>
        </authorList>
    </citation>
    <scope>NUCLEOTIDE SEQUENCE</scope>
    <source>
        <strain evidence="1">ET3784</strain>
    </source>
</reference>
<reference evidence="1" key="2">
    <citation type="journal article" date="2023" name="Proc. Natl. Acad. Sci. U.S.A.">
        <title>A global phylogenomic analysis of the shiitake genus Lentinula.</title>
        <authorList>
            <person name="Sierra-Patev S."/>
            <person name="Min B."/>
            <person name="Naranjo-Ortiz M."/>
            <person name="Looney B."/>
            <person name="Konkel Z."/>
            <person name="Slot J.C."/>
            <person name="Sakamoto Y."/>
            <person name="Steenwyk J.L."/>
            <person name="Rokas A."/>
            <person name="Carro J."/>
            <person name="Camarero S."/>
            <person name="Ferreira P."/>
            <person name="Molpeceres G."/>
            <person name="Ruiz-Duenas F.J."/>
            <person name="Serrano A."/>
            <person name="Henrissat B."/>
            <person name="Drula E."/>
            <person name="Hughes K.W."/>
            <person name="Mata J.L."/>
            <person name="Ishikawa N.K."/>
            <person name="Vargas-Isla R."/>
            <person name="Ushijima S."/>
            <person name="Smith C.A."/>
            <person name="Donoghue J."/>
            <person name="Ahrendt S."/>
            <person name="Andreopoulos W."/>
            <person name="He G."/>
            <person name="LaButti K."/>
            <person name="Lipzen A."/>
            <person name="Ng V."/>
            <person name="Riley R."/>
            <person name="Sandor L."/>
            <person name="Barry K."/>
            <person name="Martinez A.T."/>
            <person name="Xiao Y."/>
            <person name="Gibbons J.G."/>
            <person name="Terashima K."/>
            <person name="Grigoriev I.V."/>
            <person name="Hibbett D."/>
        </authorList>
    </citation>
    <scope>NUCLEOTIDE SEQUENCE</scope>
    <source>
        <strain evidence="1">ET3784</strain>
    </source>
</reference>
<keyword evidence="2" id="KW-1185">Reference proteome</keyword>
<dbReference type="Proteomes" id="UP001176059">
    <property type="component" value="Unassembled WGS sequence"/>
</dbReference>
<gene>
    <name evidence="1" type="ORF">DFJ43DRAFT_1009052</name>
</gene>
<organism evidence="1 2">
    <name type="scientific">Lentinula guzmanii</name>
    <dbReference type="NCBI Taxonomy" id="2804957"/>
    <lineage>
        <taxon>Eukaryota</taxon>
        <taxon>Fungi</taxon>
        <taxon>Dikarya</taxon>
        <taxon>Basidiomycota</taxon>
        <taxon>Agaricomycotina</taxon>
        <taxon>Agaricomycetes</taxon>
        <taxon>Agaricomycetidae</taxon>
        <taxon>Agaricales</taxon>
        <taxon>Marasmiineae</taxon>
        <taxon>Omphalotaceae</taxon>
        <taxon>Lentinula</taxon>
    </lineage>
</organism>
<dbReference type="Gene3D" id="1.10.340.70">
    <property type="match status" value="1"/>
</dbReference>
<name>A0AA38MUH6_9AGAR</name>
<sequence>MYEELGKKFEEKLLKVASHFTQTISENPEINSKQLSCKIFHAQTFPILNGGERCEDYFTSQSYNILIGMSSDELASWQAGYEQDPYFSRVISDLRSEENHLNPHYPQYHYSENGLLYFEDWHGNNRLCVPKNLRNEIMNDVHNLPTESAHAGYHVAIIVWHPHTIGQNVTRTKGICKYL</sequence>
<evidence type="ECO:0000313" key="1">
    <source>
        <dbReference type="EMBL" id="KAJ3711102.1"/>
    </source>
</evidence>
<accession>A0AA38MUH6</accession>
<dbReference type="AlphaFoldDB" id="A0AA38MUH6"/>
<proteinExistence type="predicted"/>
<protein>
    <submittedName>
        <fullName evidence="1">Uncharacterized protein</fullName>
    </submittedName>
</protein>
<comment type="caution">
    <text evidence="1">The sequence shown here is derived from an EMBL/GenBank/DDBJ whole genome shotgun (WGS) entry which is preliminary data.</text>
</comment>
<evidence type="ECO:0000313" key="2">
    <source>
        <dbReference type="Proteomes" id="UP001176059"/>
    </source>
</evidence>
<dbReference type="EMBL" id="JANVFO010000124">
    <property type="protein sequence ID" value="KAJ3711102.1"/>
    <property type="molecule type" value="Genomic_DNA"/>
</dbReference>